<organism evidence="1 2">
    <name type="scientific">Megaselia scalaris</name>
    <name type="common">Humpbacked fly</name>
    <name type="synonym">Phora scalaris</name>
    <dbReference type="NCBI Taxonomy" id="36166"/>
    <lineage>
        <taxon>Eukaryota</taxon>
        <taxon>Metazoa</taxon>
        <taxon>Ecdysozoa</taxon>
        <taxon>Arthropoda</taxon>
        <taxon>Hexapoda</taxon>
        <taxon>Insecta</taxon>
        <taxon>Pterygota</taxon>
        <taxon>Neoptera</taxon>
        <taxon>Endopterygota</taxon>
        <taxon>Diptera</taxon>
        <taxon>Brachycera</taxon>
        <taxon>Muscomorpha</taxon>
        <taxon>Platypezoidea</taxon>
        <taxon>Phoridae</taxon>
        <taxon>Megaseliini</taxon>
        <taxon>Megaselia</taxon>
    </lineage>
</organism>
<dbReference type="STRING" id="36166.T1GVK7"/>
<evidence type="ECO:0000313" key="2">
    <source>
        <dbReference type="Proteomes" id="UP000015102"/>
    </source>
</evidence>
<sequence>MIGTGNNFSPSGTYIIQQQETNPARDFVPGKMRELAQAMVSGLSGTNEAAGPGPGVPVPKTDETIQQDPVITQDNNNNVNNVPQPDMTMTNNELGEAPVSFVNNTDPEGYVNNGDDRDYDDRALMKCNDKEYVPETLQRGDFWVLKNYVRADHGELKCHESITYTTHADFTFLDNLIPLLERFQGYALCVLDYEFHILDNAFLVHKPGIKVLKKDNRRAMLTGKTNQLIKKIIFPELKIMYGTRKGCSV</sequence>
<dbReference type="EMBL" id="CAQQ02131279">
    <property type="status" value="NOT_ANNOTATED_CDS"/>
    <property type="molecule type" value="Genomic_DNA"/>
</dbReference>
<proteinExistence type="predicted"/>
<dbReference type="PANTHER" id="PTHR47412">
    <property type="entry name" value="FI01434P-RELATED"/>
    <property type="match status" value="1"/>
</dbReference>
<dbReference type="Proteomes" id="UP000015102">
    <property type="component" value="Unassembled WGS sequence"/>
</dbReference>
<accession>T1GVK7</accession>
<protein>
    <submittedName>
        <fullName evidence="1">Uncharacterized protein</fullName>
    </submittedName>
</protein>
<name>T1GVK7_MEGSC</name>
<evidence type="ECO:0000313" key="1">
    <source>
        <dbReference type="EnsemblMetazoa" id="MESCA007816-PA"/>
    </source>
</evidence>
<dbReference type="HOGENOM" id="CLU_1116825_0_0_1"/>
<reference evidence="1" key="2">
    <citation type="submission" date="2015-06" db="UniProtKB">
        <authorList>
            <consortium name="EnsemblMetazoa"/>
        </authorList>
    </citation>
    <scope>IDENTIFICATION</scope>
</reference>
<dbReference type="AlphaFoldDB" id="T1GVK7"/>
<dbReference type="Pfam" id="PF13896">
    <property type="entry name" value="Glyco_transf_49"/>
    <property type="match status" value="1"/>
</dbReference>
<dbReference type="EnsemblMetazoa" id="MESCA007816-RA">
    <property type="protein sequence ID" value="MESCA007816-PA"/>
    <property type="gene ID" value="MESCA007816"/>
</dbReference>
<dbReference type="EMBL" id="CAQQ02131280">
    <property type="status" value="NOT_ANNOTATED_CDS"/>
    <property type="molecule type" value="Genomic_DNA"/>
</dbReference>
<dbReference type="EMBL" id="CAQQ02131281">
    <property type="status" value="NOT_ANNOTATED_CDS"/>
    <property type="molecule type" value="Genomic_DNA"/>
</dbReference>
<reference evidence="2" key="1">
    <citation type="submission" date="2013-02" db="EMBL/GenBank/DDBJ databases">
        <authorList>
            <person name="Hughes D."/>
        </authorList>
    </citation>
    <scope>NUCLEOTIDE SEQUENCE</scope>
    <source>
        <strain>Durham</strain>
        <strain evidence="2">NC isolate 2 -- Noor lab</strain>
    </source>
</reference>
<dbReference type="PANTHER" id="PTHR47412:SF1">
    <property type="entry name" value="FI01434P-RELATED"/>
    <property type="match status" value="1"/>
</dbReference>
<keyword evidence="2" id="KW-1185">Reference proteome</keyword>